<protein>
    <submittedName>
        <fullName evidence="1">Uncharacterized protein</fullName>
    </submittedName>
</protein>
<organism evidence="1">
    <name type="scientific">Anguilla anguilla</name>
    <name type="common">European freshwater eel</name>
    <name type="synonym">Muraena anguilla</name>
    <dbReference type="NCBI Taxonomy" id="7936"/>
    <lineage>
        <taxon>Eukaryota</taxon>
        <taxon>Metazoa</taxon>
        <taxon>Chordata</taxon>
        <taxon>Craniata</taxon>
        <taxon>Vertebrata</taxon>
        <taxon>Euteleostomi</taxon>
        <taxon>Actinopterygii</taxon>
        <taxon>Neopterygii</taxon>
        <taxon>Teleostei</taxon>
        <taxon>Anguilliformes</taxon>
        <taxon>Anguillidae</taxon>
        <taxon>Anguilla</taxon>
    </lineage>
</organism>
<reference evidence="1" key="1">
    <citation type="submission" date="2014-11" db="EMBL/GenBank/DDBJ databases">
        <authorList>
            <person name="Amaro Gonzalez C."/>
        </authorList>
    </citation>
    <scope>NUCLEOTIDE SEQUENCE</scope>
</reference>
<name>A0A0E9VQY1_ANGAN</name>
<accession>A0A0E9VQY1</accession>
<dbReference type="EMBL" id="GBXM01028101">
    <property type="protein sequence ID" value="JAH80476.1"/>
    <property type="molecule type" value="Transcribed_RNA"/>
</dbReference>
<dbReference type="AlphaFoldDB" id="A0A0E9VQY1"/>
<evidence type="ECO:0000313" key="1">
    <source>
        <dbReference type="EMBL" id="JAH80476.1"/>
    </source>
</evidence>
<sequence>MPYINSAGRQQFRHSIGYDRLLQLDFVTFLAR</sequence>
<proteinExistence type="predicted"/>
<reference evidence="1" key="2">
    <citation type="journal article" date="2015" name="Fish Shellfish Immunol.">
        <title>Early steps in the European eel (Anguilla anguilla)-Vibrio vulnificus interaction in the gills: Role of the RtxA13 toxin.</title>
        <authorList>
            <person name="Callol A."/>
            <person name="Pajuelo D."/>
            <person name="Ebbesson L."/>
            <person name="Teles M."/>
            <person name="MacKenzie S."/>
            <person name="Amaro C."/>
        </authorList>
    </citation>
    <scope>NUCLEOTIDE SEQUENCE</scope>
</reference>